<dbReference type="Proteomes" id="UP001652661">
    <property type="component" value="Chromosome 3R"/>
</dbReference>
<proteinExistence type="predicted"/>
<keyword evidence="1" id="KW-1133">Transmembrane helix</keyword>
<gene>
    <name evidence="3" type="primary">LOC108083751</name>
</gene>
<organism evidence="2 3">
    <name type="scientific">Drosophila kikkawai</name>
    <name type="common">Fruit fly</name>
    <dbReference type="NCBI Taxonomy" id="30033"/>
    <lineage>
        <taxon>Eukaryota</taxon>
        <taxon>Metazoa</taxon>
        <taxon>Ecdysozoa</taxon>
        <taxon>Arthropoda</taxon>
        <taxon>Hexapoda</taxon>
        <taxon>Insecta</taxon>
        <taxon>Pterygota</taxon>
        <taxon>Neoptera</taxon>
        <taxon>Endopterygota</taxon>
        <taxon>Diptera</taxon>
        <taxon>Brachycera</taxon>
        <taxon>Muscomorpha</taxon>
        <taxon>Ephydroidea</taxon>
        <taxon>Drosophilidae</taxon>
        <taxon>Drosophila</taxon>
        <taxon>Sophophora</taxon>
    </lineage>
</organism>
<feature type="transmembrane region" description="Helical" evidence="1">
    <location>
        <begin position="80"/>
        <end position="102"/>
    </location>
</feature>
<feature type="transmembrane region" description="Helical" evidence="1">
    <location>
        <begin position="108"/>
        <end position="132"/>
    </location>
</feature>
<protein>
    <recommendedName>
        <fullName evidence="4">MARVEL domain-containing protein</fullName>
    </recommendedName>
</protein>
<keyword evidence="1" id="KW-0812">Transmembrane</keyword>
<name>A0A6P4JHT0_DROKI</name>
<dbReference type="OrthoDB" id="8023539at2759"/>
<reference evidence="3" key="1">
    <citation type="submission" date="2025-08" db="UniProtKB">
        <authorList>
            <consortium name="RefSeq"/>
        </authorList>
    </citation>
    <scope>IDENTIFICATION</scope>
    <source>
        <strain evidence="3">14028-0561.14</strain>
        <tissue evidence="3">Whole fly</tissue>
    </source>
</reference>
<feature type="transmembrane region" description="Helical" evidence="1">
    <location>
        <begin position="7"/>
        <end position="33"/>
    </location>
</feature>
<evidence type="ECO:0000256" key="1">
    <source>
        <dbReference type="SAM" id="Phobius"/>
    </source>
</evidence>
<feature type="transmembrane region" description="Helical" evidence="1">
    <location>
        <begin position="45"/>
        <end position="68"/>
    </location>
</feature>
<evidence type="ECO:0000313" key="3">
    <source>
        <dbReference type="RefSeq" id="XP_017035156.1"/>
    </source>
</evidence>
<keyword evidence="1" id="KW-0472">Membrane</keyword>
<evidence type="ECO:0008006" key="4">
    <source>
        <dbReference type="Google" id="ProtNLM"/>
    </source>
</evidence>
<dbReference type="RefSeq" id="XP_017035156.1">
    <property type="nucleotide sequence ID" value="XM_017179667.3"/>
</dbReference>
<accession>A0A6P4JHT0</accession>
<keyword evidence="2" id="KW-1185">Reference proteome</keyword>
<sequence>MAWQFRIVNLLLLVLTAVLELVALYFLIKILFTHCVLGQEYGISVWLYLCFLPAITLQSVILALFRLFFITVGLDPIAMLFNFVSGLVCIGTALTLLVATVAHCGNKYRYMFFVSSCLGIIAGVLHIVNALLCNAFMPKDEWSYAKPSKRRRLRETGYKQRSPRRVFKS</sequence>
<dbReference type="GeneID" id="108083751"/>
<evidence type="ECO:0000313" key="2">
    <source>
        <dbReference type="Proteomes" id="UP001652661"/>
    </source>
</evidence>
<dbReference type="AlphaFoldDB" id="A0A6P4JHT0"/>